<dbReference type="SUPFAM" id="SSF46785">
    <property type="entry name" value="Winged helix' DNA-binding domain"/>
    <property type="match status" value="1"/>
</dbReference>
<dbReference type="InterPro" id="IPR051534">
    <property type="entry name" value="CBASS_pafABC_assoc_protein"/>
</dbReference>
<evidence type="ECO:0000259" key="3">
    <source>
        <dbReference type="PROSITE" id="PS51000"/>
    </source>
</evidence>
<evidence type="ECO:0000256" key="1">
    <source>
        <dbReference type="ARBA" id="ARBA00023015"/>
    </source>
</evidence>
<comment type="caution">
    <text evidence="4">The sequence shown here is derived from an EMBL/GenBank/DDBJ whole genome shotgun (WGS) entry which is preliminary data.</text>
</comment>
<dbReference type="InterPro" id="IPR001034">
    <property type="entry name" value="DeoR_HTH"/>
</dbReference>
<dbReference type="EMBL" id="JACNLK010000030">
    <property type="protein sequence ID" value="MBC8208189.1"/>
    <property type="molecule type" value="Genomic_DNA"/>
</dbReference>
<name>A0A8J6NA83_9BACT</name>
<dbReference type="Pfam" id="PF08279">
    <property type="entry name" value="HTH_11"/>
    <property type="match status" value="1"/>
</dbReference>
<dbReference type="Pfam" id="PF13280">
    <property type="entry name" value="WYL"/>
    <property type="match status" value="1"/>
</dbReference>
<keyword evidence="1" id="KW-0805">Transcription regulation</keyword>
<organism evidence="4 5">
    <name type="scientific">Candidatus Desulfatifera sulfidica</name>
    <dbReference type="NCBI Taxonomy" id="2841691"/>
    <lineage>
        <taxon>Bacteria</taxon>
        <taxon>Pseudomonadati</taxon>
        <taxon>Thermodesulfobacteriota</taxon>
        <taxon>Desulfobulbia</taxon>
        <taxon>Desulfobulbales</taxon>
        <taxon>Desulfobulbaceae</taxon>
        <taxon>Candidatus Desulfatifera</taxon>
    </lineage>
</organism>
<feature type="domain" description="HTH deoR-type" evidence="3">
    <location>
        <begin position="3"/>
        <end position="70"/>
    </location>
</feature>
<dbReference type="InterPro" id="IPR026881">
    <property type="entry name" value="WYL_dom"/>
</dbReference>
<dbReference type="PROSITE" id="PS52050">
    <property type="entry name" value="WYL"/>
    <property type="match status" value="1"/>
</dbReference>
<evidence type="ECO:0000313" key="5">
    <source>
        <dbReference type="Proteomes" id="UP000599024"/>
    </source>
</evidence>
<dbReference type="GO" id="GO:0003700">
    <property type="term" value="F:DNA-binding transcription factor activity"/>
    <property type="evidence" value="ECO:0007669"/>
    <property type="project" value="InterPro"/>
</dbReference>
<protein>
    <submittedName>
        <fullName evidence="4">WYL domain-containing transcriptional regulator</fullName>
    </submittedName>
</protein>
<dbReference type="PANTHER" id="PTHR34580">
    <property type="match status" value="1"/>
</dbReference>
<dbReference type="InterPro" id="IPR036390">
    <property type="entry name" value="WH_DNA-bd_sf"/>
</dbReference>
<gene>
    <name evidence="4" type="ORF">H8E79_03345</name>
</gene>
<evidence type="ECO:0000256" key="2">
    <source>
        <dbReference type="ARBA" id="ARBA00023163"/>
    </source>
</evidence>
<dbReference type="PANTHER" id="PTHR34580:SF3">
    <property type="entry name" value="PROTEIN PAFB"/>
    <property type="match status" value="1"/>
</dbReference>
<dbReference type="InterPro" id="IPR057727">
    <property type="entry name" value="WCX_dom"/>
</dbReference>
<keyword evidence="2" id="KW-0804">Transcription</keyword>
<accession>A0A8J6NA83</accession>
<dbReference type="PROSITE" id="PS51000">
    <property type="entry name" value="HTH_DEOR_2"/>
    <property type="match status" value="1"/>
</dbReference>
<evidence type="ECO:0000313" key="4">
    <source>
        <dbReference type="EMBL" id="MBC8208189.1"/>
    </source>
</evidence>
<dbReference type="InterPro" id="IPR013196">
    <property type="entry name" value="HTH_11"/>
</dbReference>
<dbReference type="Proteomes" id="UP000599024">
    <property type="component" value="Unassembled WGS sequence"/>
</dbReference>
<dbReference type="Pfam" id="PF25583">
    <property type="entry name" value="WCX"/>
    <property type="match status" value="1"/>
</dbReference>
<proteinExistence type="predicted"/>
<reference evidence="4 5" key="1">
    <citation type="submission" date="2020-08" db="EMBL/GenBank/DDBJ databases">
        <title>Bridging the membrane lipid divide: bacteria of the FCB group superphylum have the potential to synthesize archaeal ether lipids.</title>
        <authorList>
            <person name="Villanueva L."/>
            <person name="Von Meijenfeldt F.A.B."/>
            <person name="Westbye A.B."/>
            <person name="Yadav S."/>
            <person name="Hopmans E.C."/>
            <person name="Dutilh B.E."/>
            <person name="Sinninghe Damste J.S."/>
        </authorList>
    </citation>
    <scope>NUCLEOTIDE SEQUENCE [LARGE SCALE GENOMIC DNA]</scope>
    <source>
        <strain evidence="4">NIOZ-UU81</strain>
    </source>
</reference>
<dbReference type="AlphaFoldDB" id="A0A8J6NA83"/>
<sequence>MSVLERVYAFHQDLRNQRYPNARDLAARFEVSLATARRDISYLRDRLLAPIVFDQKKNGFYYRDEGFALPFEQSPRILLLLSLLNKLAEEAGLVDLPELKRLENRLGALLVPGHSRLVDSLYCEFVEVEPVEPAVFEAILEAMAQGRMLRFQYRSARGELSERRAGPLRLVNYQGRWYLFAWCELRQAHRLFHLARISAVVPDTDTNQYDLPASDSYLAQSFGIFKGDVLYEAELLFTGTAAELVRHQRWHRDQRLIERPDGLLLRLPVSDDREVMMKVLQYGAMARVVGPEHLRLGVAREIMAMNELYQEDRKSD</sequence>